<proteinExistence type="predicted"/>
<dbReference type="OMA" id="DMHEHEL"/>
<organism evidence="2 3">
    <name type="scientific">Drosophila guanche</name>
    <name type="common">Fruit fly</name>
    <dbReference type="NCBI Taxonomy" id="7266"/>
    <lineage>
        <taxon>Eukaryota</taxon>
        <taxon>Metazoa</taxon>
        <taxon>Ecdysozoa</taxon>
        <taxon>Arthropoda</taxon>
        <taxon>Hexapoda</taxon>
        <taxon>Insecta</taxon>
        <taxon>Pterygota</taxon>
        <taxon>Neoptera</taxon>
        <taxon>Endopterygota</taxon>
        <taxon>Diptera</taxon>
        <taxon>Brachycera</taxon>
        <taxon>Muscomorpha</taxon>
        <taxon>Ephydroidea</taxon>
        <taxon>Drosophilidae</taxon>
        <taxon>Drosophila</taxon>
        <taxon>Sophophora</taxon>
    </lineage>
</organism>
<protein>
    <submittedName>
        <fullName evidence="2">Uncharacterized protein</fullName>
    </submittedName>
</protein>
<evidence type="ECO:0000313" key="2">
    <source>
        <dbReference type="EMBL" id="SPP85971.1"/>
    </source>
</evidence>
<evidence type="ECO:0000313" key="3">
    <source>
        <dbReference type="Proteomes" id="UP000268350"/>
    </source>
</evidence>
<dbReference type="OrthoDB" id="8190439at2759"/>
<feature type="compositionally biased region" description="Polar residues" evidence="1">
    <location>
        <begin position="116"/>
        <end position="135"/>
    </location>
</feature>
<evidence type="ECO:0000256" key="1">
    <source>
        <dbReference type="SAM" id="MobiDB-lite"/>
    </source>
</evidence>
<dbReference type="AlphaFoldDB" id="A0A3B0KLL3"/>
<name>A0A3B0KLL3_DROGU</name>
<gene>
    <name evidence="2" type="ORF">DGUA_6G004561</name>
</gene>
<reference evidence="3" key="1">
    <citation type="submission" date="2018-01" db="EMBL/GenBank/DDBJ databases">
        <authorList>
            <person name="Alioto T."/>
            <person name="Alioto T."/>
        </authorList>
    </citation>
    <scope>NUCLEOTIDE SEQUENCE [LARGE SCALE GENOMIC DNA]</scope>
</reference>
<dbReference type="Proteomes" id="UP000268350">
    <property type="component" value="Unassembled WGS sequence"/>
</dbReference>
<keyword evidence="3" id="KW-1185">Reference proteome</keyword>
<feature type="region of interest" description="Disordered" evidence="1">
    <location>
        <begin position="86"/>
        <end position="135"/>
    </location>
</feature>
<feature type="compositionally biased region" description="Basic and acidic residues" evidence="1">
    <location>
        <begin position="104"/>
        <end position="114"/>
    </location>
</feature>
<sequence>MDVWGFCVSDSTMSYGGSMRSDYYRDYEQFPYGTLESSSTASSYAVKDSYSRVQEKFKQTKSEKQLRKDCPFCKEHKKRPLINYMRKRQQRKHHDSICEDEEEMHEHEHEHEDEGVQQQTPVLASVLPTQQSCKV</sequence>
<dbReference type="EMBL" id="OUUW01000010">
    <property type="protein sequence ID" value="SPP85971.1"/>
    <property type="molecule type" value="Genomic_DNA"/>
</dbReference>
<accession>A0A3B0KLL3</accession>